<dbReference type="SUPFAM" id="SSF53448">
    <property type="entry name" value="Nucleotide-diphospho-sugar transferases"/>
    <property type="match status" value="1"/>
</dbReference>
<dbReference type="PANTHER" id="PTHR10896:SF30">
    <property type="entry name" value="GALACTOSYLGALACTOSYLXYLOSYLPROTEIN 3-BETA-GLUCURONOSYLTRANSFERASE"/>
    <property type="match status" value="1"/>
</dbReference>
<feature type="chain" id="PRO_5035595145" description="Galactosylgalactosylxylosylprotein 3-beta-glucuronosyltransferase" evidence="14">
    <location>
        <begin position="22"/>
        <end position="342"/>
    </location>
</feature>
<accession>A0A811KVN5</accession>
<dbReference type="EMBL" id="CAJFDH010000004">
    <property type="protein sequence ID" value="CAD5220708.1"/>
    <property type="molecule type" value="Genomic_DNA"/>
</dbReference>
<evidence type="ECO:0000256" key="2">
    <source>
        <dbReference type="ARBA" id="ARBA00007706"/>
    </source>
</evidence>
<dbReference type="EMBL" id="CAJFCW020000004">
    <property type="protein sequence ID" value="CAG9114063.1"/>
    <property type="molecule type" value="Genomic_DNA"/>
</dbReference>
<evidence type="ECO:0000256" key="7">
    <source>
        <dbReference type="ARBA" id="ARBA00022989"/>
    </source>
</evidence>
<dbReference type="AlphaFoldDB" id="A0A811KVN5"/>
<dbReference type="GO" id="GO:0050650">
    <property type="term" value="P:chondroitin sulfate proteoglycan biosynthetic process"/>
    <property type="evidence" value="ECO:0007669"/>
    <property type="project" value="TreeGrafter"/>
</dbReference>
<comment type="catalytic activity">
    <reaction evidence="10 13">
        <text>3-O-(beta-D-galactosyl-(1-&gt;3)-beta-D-galactosyl-(1-&gt;4)-beta-D-xylosyl)-L-seryl-[protein] + UDP-alpha-D-glucuronate = 3-O-(beta-D-GlcA-(1-&gt;3)-beta-D-Gal-(1-&gt;3)-beta-D-Gal-(1-&gt;4)-beta-D-Xyl)-L-seryl-[protein] + UDP + H(+)</text>
        <dbReference type="Rhea" id="RHEA:24168"/>
        <dbReference type="Rhea" id="RHEA-COMP:12571"/>
        <dbReference type="Rhea" id="RHEA-COMP:12573"/>
        <dbReference type="ChEBI" id="CHEBI:15378"/>
        <dbReference type="ChEBI" id="CHEBI:58052"/>
        <dbReference type="ChEBI" id="CHEBI:58223"/>
        <dbReference type="ChEBI" id="CHEBI:132090"/>
        <dbReference type="ChEBI" id="CHEBI:132093"/>
        <dbReference type="EC" id="2.4.1.135"/>
    </reaction>
</comment>
<dbReference type="PANTHER" id="PTHR10896">
    <property type="entry name" value="GALACTOSYLGALACTOSYLXYLOSYLPROTEIN 3-BETA-GLUCURONOSYLTRANSFERASE BETA-1,3-GLUCURONYLTRANSFERASE"/>
    <property type="match status" value="1"/>
</dbReference>
<dbReference type="GO" id="GO:0015018">
    <property type="term" value="F:galactosylgalactosylxylosylprotein 3-beta-glucuronosyltransferase activity"/>
    <property type="evidence" value="ECO:0007669"/>
    <property type="project" value="UniProtKB-UniRule"/>
</dbReference>
<evidence type="ECO:0000256" key="11">
    <source>
        <dbReference type="PIRSR" id="PIRSR605027-1"/>
    </source>
</evidence>
<evidence type="ECO:0000256" key="10">
    <source>
        <dbReference type="ARBA" id="ARBA00047979"/>
    </source>
</evidence>
<gene>
    <name evidence="15" type="ORF">BOKJ2_LOCUS9079</name>
</gene>
<evidence type="ECO:0000256" key="4">
    <source>
        <dbReference type="ARBA" id="ARBA00022679"/>
    </source>
</evidence>
<keyword evidence="4 13" id="KW-0808">Transferase</keyword>
<dbReference type="GO" id="GO:0000139">
    <property type="term" value="C:Golgi membrane"/>
    <property type="evidence" value="ECO:0007669"/>
    <property type="project" value="UniProtKB-SubCell"/>
</dbReference>
<dbReference type="InterPro" id="IPR029044">
    <property type="entry name" value="Nucleotide-diphossugar_trans"/>
</dbReference>
<dbReference type="Gene3D" id="3.90.550.10">
    <property type="entry name" value="Spore Coat Polysaccharide Biosynthesis Protein SpsA, Chain A"/>
    <property type="match status" value="1"/>
</dbReference>
<evidence type="ECO:0000256" key="6">
    <source>
        <dbReference type="ARBA" id="ARBA00022968"/>
    </source>
</evidence>
<keyword evidence="14" id="KW-0732">Signal</keyword>
<keyword evidence="8" id="KW-0472">Membrane</keyword>
<dbReference type="InterPro" id="IPR005027">
    <property type="entry name" value="Glyco_trans_43"/>
</dbReference>
<name>A0A811KVN5_9BILA</name>
<dbReference type="GO" id="GO:0046872">
    <property type="term" value="F:metal ion binding"/>
    <property type="evidence" value="ECO:0007669"/>
    <property type="project" value="UniProtKB-KW"/>
</dbReference>
<organism evidence="15 16">
    <name type="scientific">Bursaphelenchus okinawaensis</name>
    <dbReference type="NCBI Taxonomy" id="465554"/>
    <lineage>
        <taxon>Eukaryota</taxon>
        <taxon>Metazoa</taxon>
        <taxon>Ecdysozoa</taxon>
        <taxon>Nematoda</taxon>
        <taxon>Chromadorea</taxon>
        <taxon>Rhabditida</taxon>
        <taxon>Tylenchina</taxon>
        <taxon>Tylenchomorpha</taxon>
        <taxon>Aphelenchoidea</taxon>
        <taxon>Aphelenchoididae</taxon>
        <taxon>Bursaphelenchus</taxon>
    </lineage>
</organism>
<comment type="subcellular location">
    <subcellularLocation>
        <location evidence="13">Golgi apparatus membrane</location>
        <topology evidence="13">Single-pass type II membrane protein</topology>
    </subcellularLocation>
    <subcellularLocation>
        <location evidence="1">Membrane</location>
        <topology evidence="1">Single-pass type II membrane protein</topology>
    </subcellularLocation>
</comment>
<evidence type="ECO:0000256" key="8">
    <source>
        <dbReference type="ARBA" id="ARBA00023136"/>
    </source>
</evidence>
<evidence type="ECO:0000256" key="1">
    <source>
        <dbReference type="ARBA" id="ARBA00004606"/>
    </source>
</evidence>
<evidence type="ECO:0000313" key="15">
    <source>
        <dbReference type="EMBL" id="CAD5220708.1"/>
    </source>
</evidence>
<keyword evidence="5" id="KW-0812">Transmembrane</keyword>
<evidence type="ECO:0000256" key="13">
    <source>
        <dbReference type="RuleBase" id="RU363127"/>
    </source>
</evidence>
<reference evidence="15" key="1">
    <citation type="submission" date="2020-09" db="EMBL/GenBank/DDBJ databases">
        <authorList>
            <person name="Kikuchi T."/>
        </authorList>
    </citation>
    <scope>NUCLEOTIDE SEQUENCE</scope>
    <source>
        <strain evidence="15">SH1</strain>
    </source>
</reference>
<evidence type="ECO:0000256" key="3">
    <source>
        <dbReference type="ARBA" id="ARBA00012641"/>
    </source>
</evidence>
<feature type="site" description="Interaction with galactose moiety of substrate glycoprotein" evidence="12">
    <location>
        <position position="198"/>
    </location>
</feature>
<feature type="signal peptide" evidence="14">
    <location>
        <begin position="1"/>
        <end position="21"/>
    </location>
</feature>
<protein>
    <recommendedName>
        <fullName evidence="3 13">Galactosylgalactosylxylosylprotein 3-beta-glucuronosyltransferase</fullName>
        <ecNumber evidence="3 13">2.4.1.135</ecNumber>
    </recommendedName>
</protein>
<keyword evidence="16" id="KW-1185">Reference proteome</keyword>
<keyword evidence="6 13" id="KW-0735">Signal-anchor</keyword>
<evidence type="ECO:0000313" key="16">
    <source>
        <dbReference type="Proteomes" id="UP000614601"/>
    </source>
</evidence>
<dbReference type="Proteomes" id="UP000783686">
    <property type="component" value="Unassembled WGS sequence"/>
</dbReference>
<keyword evidence="13" id="KW-0479">Metal-binding</keyword>
<dbReference type="OrthoDB" id="10431420at2759"/>
<comment type="pathway">
    <text evidence="13">Protein modification; protein glycosylation.</text>
</comment>
<keyword evidence="13" id="KW-0464">Manganese</keyword>
<sequence length="342" mass="39510">MLLRGRALFVLQCFLFTSIKAQDNVTFTTIDVTNSSGINTQFINNLYTTVDVSDEDVTIVENHIERRVILITSTYHRPQRIADFHSLIHNFRHIDNIFWIVVEEGPQTDQFIESLLKRSNVPYVYLNAENVDTPCHGWSQRNAALDYIRSNKESFKDSDVVYFANDENTYDKRLFDKFIRNVQKIGVWAAGAGYVAAESPLVLNDQIIGWNTAWRPKREFALSFSQFAFNIKYITETNAKFDLRCAGLAMEDCFLRQLNIQKSDIQPFGYEGESKPIYVWHRRIDNLGLLNEFETRAKFIDDSVVEPVKCRVLQRNVPLNSMAHAKYIVVLKDSGATRVLEL</sequence>
<keyword evidence="9" id="KW-0325">Glycoprotein</keyword>
<evidence type="ECO:0000256" key="14">
    <source>
        <dbReference type="SAM" id="SignalP"/>
    </source>
</evidence>
<dbReference type="Pfam" id="PF03360">
    <property type="entry name" value="Glyco_transf_43"/>
    <property type="match status" value="1"/>
</dbReference>
<dbReference type="GO" id="GO:0005975">
    <property type="term" value="P:carbohydrate metabolic process"/>
    <property type="evidence" value="ECO:0007669"/>
    <property type="project" value="TreeGrafter"/>
</dbReference>
<feature type="active site" description="Proton donor/acceptor" evidence="11">
    <location>
        <position position="251"/>
    </location>
</feature>
<keyword evidence="7" id="KW-1133">Transmembrane helix</keyword>
<comment type="cofactor">
    <cofactor evidence="13">
        <name>Mn(2+)</name>
        <dbReference type="ChEBI" id="CHEBI:29035"/>
    </cofactor>
</comment>
<dbReference type="EC" id="2.4.1.135" evidence="3 13"/>
<dbReference type="Proteomes" id="UP000614601">
    <property type="component" value="Unassembled WGS sequence"/>
</dbReference>
<evidence type="ECO:0000256" key="12">
    <source>
        <dbReference type="PIRSR" id="PIRSR605027-4"/>
    </source>
</evidence>
<feature type="site" description="Interaction with galactose moiety of substrate glycoprotein" evidence="12">
    <location>
        <position position="291"/>
    </location>
</feature>
<comment type="caution">
    <text evidence="15">The sequence shown here is derived from an EMBL/GenBank/DDBJ whole genome shotgun (WGS) entry which is preliminary data.</text>
</comment>
<comment type="similarity">
    <text evidence="2 13">Belongs to the glycosyltransferase 43 family.</text>
</comment>
<dbReference type="UniPathway" id="UPA00378"/>
<proteinExistence type="inferred from homology"/>
<keyword evidence="13" id="KW-0333">Golgi apparatus</keyword>
<evidence type="ECO:0000256" key="9">
    <source>
        <dbReference type="ARBA" id="ARBA00023180"/>
    </source>
</evidence>
<evidence type="ECO:0000256" key="5">
    <source>
        <dbReference type="ARBA" id="ARBA00022692"/>
    </source>
</evidence>